<evidence type="ECO:0000256" key="8">
    <source>
        <dbReference type="PIRSR" id="PIRSR603915-2"/>
    </source>
</evidence>
<dbReference type="InterPro" id="IPR046791">
    <property type="entry name" value="Polycystin_dom"/>
</dbReference>
<dbReference type="InterPro" id="IPR001024">
    <property type="entry name" value="PLAT/LH2_dom"/>
</dbReference>
<dbReference type="FunFam" id="2.60.60.20:FF:000022">
    <property type="entry name" value="Uncharacterized protein"/>
    <property type="match status" value="1"/>
</dbReference>
<feature type="transmembrane region" description="Helical" evidence="10">
    <location>
        <begin position="1431"/>
        <end position="1450"/>
    </location>
</feature>
<evidence type="ECO:0000256" key="9">
    <source>
        <dbReference type="PROSITE-ProRule" id="PRU00152"/>
    </source>
</evidence>
<feature type="domain" description="PLAT" evidence="11">
    <location>
        <begin position="1022"/>
        <end position="1141"/>
    </location>
</feature>
<keyword evidence="13" id="KW-1185">Reference proteome</keyword>
<feature type="transmembrane region" description="Helical" evidence="10">
    <location>
        <begin position="977"/>
        <end position="997"/>
    </location>
</feature>
<dbReference type="Gene3D" id="1.10.287.70">
    <property type="match status" value="1"/>
</dbReference>
<dbReference type="PROSITE" id="PS50095">
    <property type="entry name" value="PLAT"/>
    <property type="match status" value="1"/>
</dbReference>
<gene>
    <name evidence="12" type="ORF">ACJMK2_034016</name>
</gene>
<evidence type="ECO:0000313" key="12">
    <source>
        <dbReference type="EMBL" id="KAL3876144.1"/>
    </source>
</evidence>
<dbReference type="Gene3D" id="2.60.60.20">
    <property type="entry name" value="PLAT/LH2 domain"/>
    <property type="match status" value="1"/>
</dbReference>
<dbReference type="Proteomes" id="UP001634394">
    <property type="component" value="Unassembled WGS sequence"/>
</dbReference>
<comment type="similarity">
    <text evidence="2">Belongs to the polycystin family.</text>
</comment>
<dbReference type="PANTHER" id="PTHR10877:SF150">
    <property type="entry name" value="REJ DOMAIN-CONTAINING PROTEIN"/>
    <property type="match status" value="1"/>
</dbReference>
<evidence type="ECO:0000256" key="7">
    <source>
        <dbReference type="ARBA" id="ARBA00023180"/>
    </source>
</evidence>
<feature type="transmembrane region" description="Helical" evidence="10">
    <location>
        <begin position="1690"/>
        <end position="1716"/>
    </location>
</feature>
<sequence length="2019" mass="228095">MEPGIYKVTLNCSFNIAVGTWKEDYLFLEFRMPNVKAVVPTQELVIAFIDNDLPYTFILDGTGSGDPVTTLPSVVSIPLNYSWTCKTYLRNNTDLDVRTFLMNYAQVQSDMSLGSSESCGFNIPETQVVELPNKLLTKPQTWYLFFLTVKRGSRNATAVQAVKTIPGDPIMVITKCIYNCNRKLMQTALNMEMDVAGKDTMDNLTAQGATFQWEIVKWSAANMMFVPATTIVTEKGMQSRGINILKGSFEIGMKYQISAKMMVGNRLGSSVTLWISNFPPYDGSCTINKYQVSATIDPISFTCSGWLDDGENEVRSPTADVNPKVSYQLIQVVSSGEERILLNTANSYGTTVLSLGDSARNYTTNVLIRVIDVTGDYAEQSFEVQSKPFEAFSSLSLSSSNTTSQNDSAVAAAIDQFTSKFTEILQGFPAGSNPEDIMGLVVSGASQMELVEIPGSTSLDDVKADTLANDAVNLLLSDAIPAATAKAQEFTATLVNAVLQSALPQNSSTLEPSRISQVSNTLSVIINDPNKVNEQTKELVLGALDQISIGISTKSLDNEESKAAVNSTFKLIATASGAISPTEGRTIQEPNFDDLRLQNNVLDELSGKQPDENSIRSPDEEAFLNYLQQLKEAYKLTMESSKMEHLQNTIDSTINNIRQNQPLSLGTTQNYGGPDFQQSISLLAASDIQGKSIQSMTSSVQIDSLDKSIKGNIKTSLSSMSPGRSTHKFDKDKESRFLSSETSTFNFGINFTGSLTTKQTVQTPELVRYFPEMNSEDASKFSYHKFFIRSNKDHACMILKPVDSRIYQYQVYLKKKGNPTLVDYDVKILCNEANGWKACVEPEQLDNHEGLTYLGLRSEYVATTESNYEDTTVSRVKRESGNDTASNKSRTCINPNNPESCAYDFGTITLSCLVWLKEEQRWIRNGCDMTWRPDENAIYCKCKARGTELTFGNSFYVAPNAIDFSAVFLKFDALSQAAVMSTLILIFIGYIVLVIWSRRQDKRDILKWGVTPLADNFPDDNYFYLVRVYTGARPGSGTRSKVGFVLSGVNADTGVRELYDGVRNEFQTGTVFNFLMSTSGHLGQLNYLRIWHDNSGGGRLASWYLDRISVHDIQRKETFEFLVERWLAVEYGEVDCIIPTSNEESMNKFKQRMNQNFLDSLSNDHMWISIFYRPQVSSFNRVQRATCALTFLMLCMISNAMYFNPNPNYESTAGIKLGPFRFTLQQLYVSTISSLIPTSVMTVVIILFKKSRRRNKKKSSKAKPKSCYKLRIMDKWMNSKKKESIELEKHVIVRGYPTFTGCHLPSWFLYIAWFLSILAVVLSAFFIMLYSMQWGKQKSEEWLLSFILSFLESALFIDPFKVLFLAAVISILFTIARDGDLTLDRDTIMRQYHGSVRGTAALKRKPAPHLSRTALLEAKKRREIDLKAKGVLQDVIINFIYVMILLSIGYSNRDERSYMLHDTISKTFLFPQDNIAFDEITCTTEYFQWLNGTAIKNLFPEKEYNNMSLLWRRKEYISEFSLFRLGPPRLRQVRMTKDSCYIPYFGYEACYPTYEAVKEDSNPYCVGWKNRPCPADQKLKKFSSDAWTFTDSKDIWGLPVTGLYTVYGGGGYIANMAVNRDITMWILNELWAESWIDRQTRAVMLEFTLYCVDINLFIYIMFIVETPETGGITPFYIIQPMRLYMHTGPLGTYTLACEVIFMLFVIVNTVLIILKLHGQKRSFFQDTWQVIDLLALIGCYIAIVLYFIRFKQAMDTIAKFNEDKKKFVNFQHIAMWDQAVVLIIGILIFIATVRFLKILGFSKRVNALVNVFRYAGSDLLSFGVIFMIFLVVYAGFGYLLFGSKLELYMSLREALSTLFISMIGKCTYLEMNMTDPIMAKIYFMLFVLVMVYTMLTIFLSLLDDSIGKANETLKNDENEEIVDAITGLFRGFVGFNGENKSVTEKAKEKYKVHPETRATSATPTISVNSSCDIYDIMMEIRQSFQPAVELSLALAFLCMKCTESSQEFYSVKKGTEIFE</sequence>
<dbReference type="InterPro" id="IPR036392">
    <property type="entry name" value="PLAT/LH2_dom_sf"/>
</dbReference>
<keyword evidence="3 10" id="KW-0812">Transmembrane</keyword>
<feature type="transmembrane region" description="Helical" evidence="10">
    <location>
        <begin position="1227"/>
        <end position="1248"/>
    </location>
</feature>
<evidence type="ECO:0000256" key="4">
    <source>
        <dbReference type="ARBA" id="ARBA00022729"/>
    </source>
</evidence>
<protein>
    <recommendedName>
        <fullName evidence="11">PLAT domain-containing protein</fullName>
    </recommendedName>
</protein>
<dbReference type="Pfam" id="PF01477">
    <property type="entry name" value="PLAT"/>
    <property type="match status" value="1"/>
</dbReference>
<feature type="transmembrane region" description="Helical" evidence="10">
    <location>
        <begin position="1185"/>
        <end position="1203"/>
    </location>
</feature>
<dbReference type="Pfam" id="PF20519">
    <property type="entry name" value="Polycystin_dom"/>
    <property type="match status" value="1"/>
</dbReference>
<dbReference type="Pfam" id="PF08016">
    <property type="entry name" value="PKD_channel"/>
    <property type="match status" value="1"/>
</dbReference>
<evidence type="ECO:0000256" key="6">
    <source>
        <dbReference type="ARBA" id="ARBA00023136"/>
    </source>
</evidence>
<dbReference type="InterPro" id="IPR002859">
    <property type="entry name" value="PKD/REJ-like"/>
</dbReference>
<dbReference type="InterPro" id="IPR013122">
    <property type="entry name" value="PKD1_2_channel"/>
</dbReference>
<dbReference type="EMBL" id="JBJQND010000005">
    <property type="protein sequence ID" value="KAL3876144.1"/>
    <property type="molecule type" value="Genomic_DNA"/>
</dbReference>
<feature type="transmembrane region" description="Helical" evidence="10">
    <location>
        <begin position="1342"/>
        <end position="1375"/>
    </location>
</feature>
<evidence type="ECO:0000256" key="5">
    <source>
        <dbReference type="ARBA" id="ARBA00022989"/>
    </source>
</evidence>
<reference evidence="12 13" key="1">
    <citation type="submission" date="2024-11" db="EMBL/GenBank/DDBJ databases">
        <title>Chromosome-level genome assembly of the freshwater bivalve Anodonta woodiana.</title>
        <authorList>
            <person name="Chen X."/>
        </authorList>
    </citation>
    <scope>NUCLEOTIDE SEQUENCE [LARGE SCALE GENOMIC DNA]</scope>
    <source>
        <strain evidence="12">MN2024</strain>
        <tissue evidence="12">Gills</tissue>
    </source>
</reference>
<feature type="transmembrane region" description="Helical" evidence="10">
    <location>
        <begin position="1779"/>
        <end position="1799"/>
    </location>
</feature>
<comment type="caution">
    <text evidence="12">The sequence shown here is derived from an EMBL/GenBank/DDBJ whole genome shotgun (WGS) entry which is preliminary data.</text>
</comment>
<name>A0ABD3WQ89_SINWO</name>
<feature type="transmembrane region" description="Helical" evidence="10">
    <location>
        <begin position="1307"/>
        <end position="1330"/>
    </location>
</feature>
<comment type="subcellular location">
    <subcellularLocation>
        <location evidence="1">Membrane</location>
        <topology evidence="1">Multi-pass membrane protein</topology>
    </subcellularLocation>
</comment>
<feature type="transmembrane region" description="Helical" evidence="10">
    <location>
        <begin position="1728"/>
        <end position="1748"/>
    </location>
</feature>
<evidence type="ECO:0000313" key="13">
    <source>
        <dbReference type="Proteomes" id="UP001634394"/>
    </source>
</evidence>
<organism evidence="12 13">
    <name type="scientific">Sinanodonta woodiana</name>
    <name type="common">Chinese pond mussel</name>
    <name type="synonym">Anodonta woodiana</name>
    <dbReference type="NCBI Taxonomy" id="1069815"/>
    <lineage>
        <taxon>Eukaryota</taxon>
        <taxon>Metazoa</taxon>
        <taxon>Spiralia</taxon>
        <taxon>Lophotrochozoa</taxon>
        <taxon>Mollusca</taxon>
        <taxon>Bivalvia</taxon>
        <taxon>Autobranchia</taxon>
        <taxon>Heteroconchia</taxon>
        <taxon>Palaeoheterodonta</taxon>
        <taxon>Unionida</taxon>
        <taxon>Unionoidea</taxon>
        <taxon>Unionidae</taxon>
        <taxon>Unioninae</taxon>
        <taxon>Sinanodonta</taxon>
    </lineage>
</organism>
<evidence type="ECO:0000256" key="1">
    <source>
        <dbReference type="ARBA" id="ARBA00004141"/>
    </source>
</evidence>
<feature type="transmembrane region" description="Helical" evidence="10">
    <location>
        <begin position="1819"/>
        <end position="1841"/>
    </location>
</feature>
<dbReference type="Pfam" id="PF02010">
    <property type="entry name" value="REJ"/>
    <property type="match status" value="1"/>
</dbReference>
<dbReference type="InterPro" id="IPR051223">
    <property type="entry name" value="Polycystin"/>
</dbReference>
<evidence type="ECO:0000259" key="11">
    <source>
        <dbReference type="PROSITE" id="PS50095"/>
    </source>
</evidence>
<dbReference type="GO" id="GO:0016020">
    <property type="term" value="C:membrane"/>
    <property type="evidence" value="ECO:0007669"/>
    <property type="project" value="UniProtKB-SubCell"/>
</dbReference>
<dbReference type="SMART" id="SM00308">
    <property type="entry name" value="LH2"/>
    <property type="match status" value="1"/>
</dbReference>
<evidence type="ECO:0000256" key="10">
    <source>
        <dbReference type="SAM" id="Phobius"/>
    </source>
</evidence>
<keyword evidence="7" id="KW-0325">Glycoprotein</keyword>
<keyword evidence="6 10" id="KW-0472">Membrane</keyword>
<dbReference type="PRINTS" id="PR01433">
    <property type="entry name" value="POLYCYSTIN2"/>
</dbReference>
<feature type="transmembrane region" description="Helical" evidence="10">
    <location>
        <begin position="1881"/>
        <end position="1902"/>
    </location>
</feature>
<accession>A0ABD3WQ89</accession>
<proteinExistence type="inferred from homology"/>
<comment type="caution">
    <text evidence="9">Lacks conserved residue(s) required for the propagation of feature annotation.</text>
</comment>
<dbReference type="PANTHER" id="PTHR10877">
    <property type="entry name" value="POLYCYSTIN FAMILY MEMBER"/>
    <property type="match status" value="1"/>
</dbReference>
<keyword evidence="4" id="KW-0732">Signal</keyword>
<feature type="disulfide bond" evidence="8">
    <location>
        <begin position="1540"/>
        <end position="1550"/>
    </location>
</feature>
<keyword evidence="5 10" id="KW-1133">Transmembrane helix</keyword>
<evidence type="ECO:0000256" key="3">
    <source>
        <dbReference type="ARBA" id="ARBA00022692"/>
    </source>
</evidence>
<dbReference type="SUPFAM" id="SSF49723">
    <property type="entry name" value="Lipase/lipooxygenase domain (PLAT/LH2 domain)"/>
    <property type="match status" value="1"/>
</dbReference>
<evidence type="ECO:0000256" key="2">
    <source>
        <dbReference type="ARBA" id="ARBA00007200"/>
    </source>
</evidence>
<dbReference type="InterPro" id="IPR003915">
    <property type="entry name" value="PKD_2"/>
</dbReference>